<evidence type="ECO:0000256" key="10">
    <source>
        <dbReference type="RuleBase" id="RU000488"/>
    </source>
</evidence>
<comment type="subcellular location">
    <subcellularLocation>
        <location evidence="1">Mitochondrion membrane</location>
        <topology evidence="1">Multi-pass membrane protein</topology>
    </subcellularLocation>
</comment>
<feature type="transmembrane region" description="Helical" evidence="11">
    <location>
        <begin position="57"/>
        <end position="77"/>
    </location>
</feature>
<keyword evidence="5" id="KW-0677">Repeat</keyword>
<dbReference type="PRINTS" id="PR00926">
    <property type="entry name" value="MITOCARRIER"/>
</dbReference>
<evidence type="ECO:0000256" key="7">
    <source>
        <dbReference type="ARBA" id="ARBA00023128"/>
    </source>
</evidence>
<evidence type="ECO:0000256" key="9">
    <source>
        <dbReference type="PROSITE-ProRule" id="PRU00282"/>
    </source>
</evidence>
<gene>
    <name evidence="12" type="ORF">BASA50_006622</name>
</gene>
<dbReference type="InterPro" id="IPR018108">
    <property type="entry name" value="MCP_transmembrane"/>
</dbReference>
<dbReference type="EMBL" id="JAFCIX010000335">
    <property type="protein sequence ID" value="KAH6594375.1"/>
    <property type="molecule type" value="Genomic_DNA"/>
</dbReference>
<dbReference type="Gene3D" id="1.50.40.10">
    <property type="entry name" value="Mitochondrial carrier domain"/>
    <property type="match status" value="1"/>
</dbReference>
<dbReference type="Proteomes" id="UP001648503">
    <property type="component" value="Unassembled WGS sequence"/>
</dbReference>
<keyword evidence="7" id="KW-0496">Mitochondrion</keyword>
<evidence type="ECO:0000256" key="2">
    <source>
        <dbReference type="ARBA" id="ARBA00006375"/>
    </source>
</evidence>
<proteinExistence type="inferred from homology"/>
<dbReference type="InterPro" id="IPR023395">
    <property type="entry name" value="MCP_dom_sf"/>
</dbReference>
<comment type="similarity">
    <text evidence="2 10">Belongs to the mitochondrial carrier (TC 2.A.29) family.</text>
</comment>
<evidence type="ECO:0008006" key="14">
    <source>
        <dbReference type="Google" id="ProtNLM"/>
    </source>
</evidence>
<organism evidence="12 13">
    <name type="scientific">Batrachochytrium salamandrivorans</name>
    <dbReference type="NCBI Taxonomy" id="1357716"/>
    <lineage>
        <taxon>Eukaryota</taxon>
        <taxon>Fungi</taxon>
        <taxon>Fungi incertae sedis</taxon>
        <taxon>Chytridiomycota</taxon>
        <taxon>Chytridiomycota incertae sedis</taxon>
        <taxon>Chytridiomycetes</taxon>
        <taxon>Rhizophydiales</taxon>
        <taxon>Rhizophydiales incertae sedis</taxon>
        <taxon>Batrachochytrium</taxon>
    </lineage>
</organism>
<keyword evidence="4 9" id="KW-0812">Transmembrane</keyword>
<evidence type="ECO:0000256" key="3">
    <source>
        <dbReference type="ARBA" id="ARBA00022448"/>
    </source>
</evidence>
<evidence type="ECO:0000256" key="6">
    <source>
        <dbReference type="ARBA" id="ARBA00022989"/>
    </source>
</evidence>
<dbReference type="PANTHER" id="PTHR45758:SF3">
    <property type="entry name" value="MITOCHONDRIAL SUBSTRATE CARRIER FAMILY PROTEIN E"/>
    <property type="match status" value="1"/>
</dbReference>
<reference evidence="12 13" key="1">
    <citation type="submission" date="2021-02" db="EMBL/GenBank/DDBJ databases">
        <title>Variation within the Batrachochytrium salamandrivorans European outbreak.</title>
        <authorList>
            <person name="Kelly M."/>
            <person name="Pasmans F."/>
            <person name="Shea T.P."/>
            <person name="Munoz J.F."/>
            <person name="Carranza S."/>
            <person name="Cuomo C.A."/>
            <person name="Martel A."/>
        </authorList>
    </citation>
    <scope>NUCLEOTIDE SEQUENCE [LARGE SCALE GENOMIC DNA]</scope>
    <source>
        <strain evidence="12 13">AMFP18/2</strain>
    </source>
</reference>
<dbReference type="SUPFAM" id="SSF103506">
    <property type="entry name" value="Mitochondrial carrier"/>
    <property type="match status" value="1"/>
</dbReference>
<evidence type="ECO:0000313" key="13">
    <source>
        <dbReference type="Proteomes" id="UP001648503"/>
    </source>
</evidence>
<evidence type="ECO:0000256" key="11">
    <source>
        <dbReference type="SAM" id="Phobius"/>
    </source>
</evidence>
<feature type="repeat" description="Solcar" evidence="9">
    <location>
        <begin position="225"/>
        <end position="304"/>
    </location>
</feature>
<dbReference type="InterPro" id="IPR002067">
    <property type="entry name" value="MCP"/>
</dbReference>
<evidence type="ECO:0000256" key="5">
    <source>
        <dbReference type="ARBA" id="ARBA00022737"/>
    </source>
</evidence>
<keyword evidence="13" id="KW-1185">Reference proteome</keyword>
<protein>
    <recommendedName>
        <fullName evidence="14">Mitochondrial carrier</fullName>
    </recommendedName>
</protein>
<dbReference type="PANTHER" id="PTHR45758">
    <property type="entry name" value="MITOFERRIN-1-RELATED"/>
    <property type="match status" value="1"/>
</dbReference>
<name>A0ABQ8F971_9FUNG</name>
<evidence type="ECO:0000256" key="4">
    <source>
        <dbReference type="ARBA" id="ARBA00022692"/>
    </source>
</evidence>
<dbReference type="Pfam" id="PF00153">
    <property type="entry name" value="Mito_carr"/>
    <property type="match status" value="3"/>
</dbReference>
<accession>A0ABQ8F971</accession>
<comment type="caution">
    <text evidence="12">The sequence shown here is derived from an EMBL/GenBank/DDBJ whole genome shotgun (WGS) entry which is preliminary data.</text>
</comment>
<sequence>MSTDPLTSLLCSSMAALVARTLTHPLDTLKTRSQSSPFRHTYPSLAASIMRSESPSAFFRGLGVTLFFSVPAMSIYLTTYDELKRRLGHTTYFGGVDSLWTHALAGAGAEGISGLFWTPMEVLKTKLQMKVDAKGIDCPNRVPMVQRQPFYQLNSNTIRLAKDVYITFGIRGFYRGYLLSQAVFIPYTMIYFVTYEKLKQTWCNIFNATLSDYHTPSALAPSFTGYLVCSSLAGAVAGGATNAVDVVKTRVQLSSSNSTWRVIRTMWIKEGGLLAFTKGISARIIWVTPSMAISVTVYEILKGNRWLNSGIAVPEK</sequence>
<dbReference type="PROSITE" id="PS50920">
    <property type="entry name" value="SOLCAR"/>
    <property type="match status" value="3"/>
</dbReference>
<keyword evidence="6 11" id="KW-1133">Transmembrane helix</keyword>
<keyword evidence="3 10" id="KW-0813">Transport</keyword>
<feature type="repeat" description="Solcar" evidence="9">
    <location>
        <begin position="97"/>
        <end position="201"/>
    </location>
</feature>
<evidence type="ECO:0000256" key="1">
    <source>
        <dbReference type="ARBA" id="ARBA00004225"/>
    </source>
</evidence>
<feature type="repeat" description="Solcar" evidence="9">
    <location>
        <begin position="3"/>
        <end position="86"/>
    </location>
</feature>
<evidence type="ECO:0000256" key="8">
    <source>
        <dbReference type="ARBA" id="ARBA00023136"/>
    </source>
</evidence>
<keyword evidence="8 9" id="KW-0472">Membrane</keyword>
<evidence type="ECO:0000313" key="12">
    <source>
        <dbReference type="EMBL" id="KAH6594375.1"/>
    </source>
</evidence>